<keyword evidence="2" id="KW-0732">Signal</keyword>
<protein>
    <recommendedName>
        <fullName evidence="5">Lipoprotein</fullName>
    </recommendedName>
</protein>
<accession>A0AA95SRD5</accession>
<feature type="signal peptide" evidence="2">
    <location>
        <begin position="1"/>
        <end position="19"/>
    </location>
</feature>
<dbReference type="Proteomes" id="UP001177769">
    <property type="component" value="Chromosome"/>
</dbReference>
<dbReference type="AlphaFoldDB" id="A0AA95SRD5"/>
<dbReference type="EMBL" id="CP116346">
    <property type="protein sequence ID" value="WIT13116.1"/>
    <property type="molecule type" value="Genomic_DNA"/>
</dbReference>
<evidence type="ECO:0000313" key="3">
    <source>
        <dbReference type="EMBL" id="WIT13116.1"/>
    </source>
</evidence>
<organism evidence="3 4">
    <name type="scientific">Paucibacter sediminis</name>
    <dbReference type="NCBI Taxonomy" id="3019553"/>
    <lineage>
        <taxon>Bacteria</taxon>
        <taxon>Pseudomonadati</taxon>
        <taxon>Pseudomonadota</taxon>
        <taxon>Betaproteobacteria</taxon>
        <taxon>Burkholderiales</taxon>
        <taxon>Sphaerotilaceae</taxon>
        <taxon>Roseateles</taxon>
    </lineage>
</organism>
<proteinExistence type="predicted"/>
<name>A0AA95SRD5_9BURK</name>
<sequence length="666" mass="71283">MRARALAARALTAGLLVLAGCGGGGGGDAGAPAPVAEPALGAQCLSGSVARLELPSAALTGRNTELSLLSCGTAIFTELRWTQSAGPALKPLSARSQALTLEPVEPGNYRFDLSFRDEAGVLRSGTAEFSVAAAGEPGLVLRGEPSAYGQGALSLRAWAPGLSQAERDGARLQWSVVDGPATTLKESEGWRVLLTAPAVSRDSLLRLRATATLASGRTLSQDFRLLVQAPPHQAGSDALFKASEPVSRVYPYLSSSPHAQALQDCVYAPSLSNSNTCTLGRLPLLGQETRGELPTVAQVMQRVLVSNDWMGEAFENFLRTQDAQGDFRRLLNATTAVVIGGRVRPSFYWSATGAIYLDAANLWSSPEQRDTLSETPDPRSDYGAELHYAAPWRYVRNNQYAAGIYPVAERGTREPGALVYALGPLLYHELSHAGDAVPPRLHALLSGDLRVWQASPALTTAKDLAQRLPFYSQEMVALGRVQFFGVKATAAQIAYQPADIVRFFSQDRVNDDYNYSMPEGATVSAEDPAMLAEEAMMQLRYGVLRDFAITPALPSGGSSAELIVQWGQRGRIGEAALRPRVALVLEQLMPWLAPGFADALAPPLALRPGLSWGQNLDQAAIAAGQPRALSARERLIEAEHAQQRGSETARRVRAQQLRDGGTGLRR</sequence>
<reference evidence="3" key="1">
    <citation type="submission" date="2023-01" db="EMBL/GenBank/DDBJ databases">
        <title>Whole genome sequence of Paucibacter sp. S2-9 isolated from pond sediment.</title>
        <authorList>
            <person name="Jung J.Y."/>
        </authorList>
    </citation>
    <scope>NUCLEOTIDE SEQUENCE</scope>
    <source>
        <strain evidence="3">S2-9</strain>
    </source>
</reference>
<evidence type="ECO:0000256" key="1">
    <source>
        <dbReference type="SAM" id="MobiDB-lite"/>
    </source>
</evidence>
<dbReference type="PROSITE" id="PS51257">
    <property type="entry name" value="PROKAR_LIPOPROTEIN"/>
    <property type="match status" value="1"/>
</dbReference>
<feature type="chain" id="PRO_5041698569" description="Lipoprotein" evidence="2">
    <location>
        <begin position="20"/>
        <end position="666"/>
    </location>
</feature>
<keyword evidence="4" id="KW-1185">Reference proteome</keyword>
<dbReference type="RefSeq" id="WP_285234226.1">
    <property type="nucleotide sequence ID" value="NZ_CP116346.1"/>
</dbReference>
<feature type="compositionally biased region" description="Basic and acidic residues" evidence="1">
    <location>
        <begin position="641"/>
        <end position="650"/>
    </location>
</feature>
<evidence type="ECO:0000256" key="2">
    <source>
        <dbReference type="SAM" id="SignalP"/>
    </source>
</evidence>
<evidence type="ECO:0000313" key="4">
    <source>
        <dbReference type="Proteomes" id="UP001177769"/>
    </source>
</evidence>
<evidence type="ECO:0008006" key="5">
    <source>
        <dbReference type="Google" id="ProtNLM"/>
    </source>
</evidence>
<gene>
    <name evidence="3" type="ORF">PFX98_05780</name>
</gene>
<dbReference type="KEGG" id="pais:PFX98_05780"/>
<feature type="region of interest" description="Disordered" evidence="1">
    <location>
        <begin position="641"/>
        <end position="666"/>
    </location>
</feature>